<gene>
    <name evidence="3" type="ORF">KIN_08050</name>
</gene>
<organism evidence="3 4">
    <name type="scientific">Litoreibacter roseus</name>
    <dbReference type="NCBI Taxonomy" id="2601869"/>
    <lineage>
        <taxon>Bacteria</taxon>
        <taxon>Pseudomonadati</taxon>
        <taxon>Pseudomonadota</taxon>
        <taxon>Alphaproteobacteria</taxon>
        <taxon>Rhodobacterales</taxon>
        <taxon>Roseobacteraceae</taxon>
        <taxon>Litoreibacter</taxon>
    </lineage>
</organism>
<dbReference type="SUPFAM" id="SSF55797">
    <property type="entry name" value="PR-1-like"/>
    <property type="match status" value="1"/>
</dbReference>
<dbReference type="EMBL" id="BLJE01000001">
    <property type="protein sequence ID" value="GFE63731.1"/>
    <property type="molecule type" value="Genomic_DNA"/>
</dbReference>
<dbReference type="PANTHER" id="PTHR31157">
    <property type="entry name" value="SCP DOMAIN-CONTAINING PROTEIN"/>
    <property type="match status" value="1"/>
</dbReference>
<proteinExistence type="predicted"/>
<evidence type="ECO:0000313" key="4">
    <source>
        <dbReference type="Proteomes" id="UP000436822"/>
    </source>
</evidence>
<dbReference type="AlphaFoldDB" id="A0A6N6JBS0"/>
<dbReference type="InterPro" id="IPR014044">
    <property type="entry name" value="CAP_dom"/>
</dbReference>
<evidence type="ECO:0000259" key="2">
    <source>
        <dbReference type="Pfam" id="PF00188"/>
    </source>
</evidence>
<dbReference type="PANTHER" id="PTHR31157:SF1">
    <property type="entry name" value="SCP DOMAIN-CONTAINING PROTEIN"/>
    <property type="match status" value="1"/>
</dbReference>
<reference evidence="3 4" key="1">
    <citation type="submission" date="2019-12" db="EMBL/GenBank/DDBJ databases">
        <title>Litoreibacter badius sp. nov., a novel bacteriochlorophyll a-containing bacterium in the genus Litoreibacter.</title>
        <authorList>
            <person name="Kanamuro M."/>
            <person name="Takabe Y."/>
            <person name="Mori K."/>
            <person name="Takaichi S."/>
            <person name="Hanada S."/>
        </authorList>
    </citation>
    <scope>NUCLEOTIDE SEQUENCE [LARGE SCALE GENOMIC DNA]</scope>
    <source>
        <strain evidence="3 4">K6</strain>
    </source>
</reference>
<feature type="domain" description="SCP" evidence="2">
    <location>
        <begin position="12"/>
        <end position="142"/>
    </location>
</feature>
<feature type="compositionally biased region" description="Pro residues" evidence="1">
    <location>
        <begin position="173"/>
        <end position="183"/>
    </location>
</feature>
<dbReference type="OrthoDB" id="419320at2"/>
<comment type="caution">
    <text evidence="3">The sequence shown here is derived from an EMBL/GenBank/DDBJ whole genome shotgun (WGS) entry which is preliminary data.</text>
</comment>
<feature type="region of interest" description="Disordered" evidence="1">
    <location>
        <begin position="148"/>
        <end position="195"/>
    </location>
</feature>
<name>A0A6N6JBS0_9RHOB</name>
<accession>A0A6N6JBS0</accession>
<dbReference type="Proteomes" id="UP000436822">
    <property type="component" value="Unassembled WGS sequence"/>
</dbReference>
<sequence>MSTADEYERQMLELINEERAEAGVDPLQLERDLNTSSEDHSQWMLDEDVFSHTGQGGSSAGDRIQEADFELSGSWSWGENIAWQSERGAEGISDDVEDLHEALMDSPDHRENILNPDFDYIGLGIETGEFDGYDAVMVTQNFGSTDADVDLDTATDPVSEDASPVLVADTPPAADPASPPLVETPPEQEDPPADQPMTFADLLELLGFTVTTTETDFVFEPIEPDDLVADVDVQPNSSSDLDRDLPDTVDVPFEDFFFQDFFDFAA</sequence>
<dbReference type="RefSeq" id="WP_159804638.1">
    <property type="nucleotide sequence ID" value="NZ_BLJE01000001.1"/>
</dbReference>
<dbReference type="CDD" id="cd05379">
    <property type="entry name" value="CAP_bacterial"/>
    <property type="match status" value="1"/>
</dbReference>
<keyword evidence="4" id="KW-1185">Reference proteome</keyword>
<protein>
    <recommendedName>
        <fullName evidence="2">SCP domain-containing protein</fullName>
    </recommendedName>
</protein>
<evidence type="ECO:0000256" key="1">
    <source>
        <dbReference type="SAM" id="MobiDB-lite"/>
    </source>
</evidence>
<dbReference type="InterPro" id="IPR035940">
    <property type="entry name" value="CAP_sf"/>
</dbReference>
<dbReference type="Pfam" id="PF00188">
    <property type="entry name" value="CAP"/>
    <property type="match status" value="1"/>
</dbReference>
<dbReference type="Gene3D" id="3.40.33.10">
    <property type="entry name" value="CAP"/>
    <property type="match status" value="1"/>
</dbReference>
<evidence type="ECO:0000313" key="3">
    <source>
        <dbReference type="EMBL" id="GFE63731.1"/>
    </source>
</evidence>